<name>A0A284R9T1_ARMOS</name>
<evidence type="ECO:0000259" key="10">
    <source>
        <dbReference type="Pfam" id="PF07779"/>
    </source>
</evidence>
<gene>
    <name evidence="11" type="ORF">ARMOST_08842</name>
</gene>
<evidence type="ECO:0000313" key="11">
    <source>
        <dbReference type="EMBL" id="SJL05474.1"/>
    </source>
</evidence>
<feature type="transmembrane region" description="Helical" evidence="9">
    <location>
        <begin position="361"/>
        <end position="377"/>
    </location>
</feature>
<feature type="transmembrane region" description="Helical" evidence="9">
    <location>
        <begin position="322"/>
        <end position="341"/>
    </location>
</feature>
<dbReference type="EMBL" id="FUEG01000006">
    <property type="protein sequence ID" value="SJL05474.1"/>
    <property type="molecule type" value="Genomic_DNA"/>
</dbReference>
<evidence type="ECO:0000256" key="9">
    <source>
        <dbReference type="SAM" id="Phobius"/>
    </source>
</evidence>
<keyword evidence="4 9" id="KW-0812">Transmembrane</keyword>
<feature type="transmembrane region" description="Helical" evidence="9">
    <location>
        <begin position="535"/>
        <end position="553"/>
    </location>
</feature>
<keyword evidence="7" id="KW-0325">Glycoprotein</keyword>
<evidence type="ECO:0000256" key="3">
    <source>
        <dbReference type="ARBA" id="ARBA00022679"/>
    </source>
</evidence>
<evidence type="ECO:0000256" key="7">
    <source>
        <dbReference type="ARBA" id="ARBA00023180"/>
    </source>
</evidence>
<dbReference type="OrthoDB" id="1932925at2759"/>
<dbReference type="OMA" id="WSAREWA"/>
<dbReference type="PANTHER" id="PTHR13533">
    <property type="entry name" value="N-ACETYLNEURAMINATE 9-O-ACETYLTRANSFERASE"/>
    <property type="match status" value="1"/>
</dbReference>
<feature type="transmembrane region" description="Helical" evidence="9">
    <location>
        <begin position="12"/>
        <end position="33"/>
    </location>
</feature>
<dbReference type="GO" id="GO:0016740">
    <property type="term" value="F:transferase activity"/>
    <property type="evidence" value="ECO:0007669"/>
    <property type="project" value="UniProtKB-KW"/>
</dbReference>
<reference evidence="12" key="1">
    <citation type="journal article" date="2017" name="Nat. Ecol. Evol.">
        <title>Genome expansion and lineage-specific genetic innovations in the forest pathogenic fungi Armillaria.</title>
        <authorList>
            <person name="Sipos G."/>
            <person name="Prasanna A.N."/>
            <person name="Walter M.C."/>
            <person name="O'Connor E."/>
            <person name="Balint B."/>
            <person name="Krizsan K."/>
            <person name="Kiss B."/>
            <person name="Hess J."/>
            <person name="Varga T."/>
            <person name="Slot J."/>
            <person name="Riley R."/>
            <person name="Boka B."/>
            <person name="Rigling D."/>
            <person name="Barry K."/>
            <person name="Lee J."/>
            <person name="Mihaltcheva S."/>
            <person name="LaButti K."/>
            <person name="Lipzen A."/>
            <person name="Waldron R."/>
            <person name="Moloney N.M."/>
            <person name="Sperisen C."/>
            <person name="Kredics L."/>
            <person name="Vagvoelgyi C."/>
            <person name="Patrignani A."/>
            <person name="Fitzpatrick D."/>
            <person name="Nagy I."/>
            <person name="Doyle S."/>
            <person name="Anderson J.B."/>
            <person name="Grigoriev I.V."/>
            <person name="Gueldener U."/>
            <person name="Muensterkoetter M."/>
            <person name="Nagy L.G."/>
        </authorList>
    </citation>
    <scope>NUCLEOTIDE SEQUENCE [LARGE SCALE GENOMIC DNA]</scope>
    <source>
        <strain evidence="12">C18/9</strain>
    </source>
</reference>
<feature type="transmembrane region" description="Helical" evidence="9">
    <location>
        <begin position="587"/>
        <end position="604"/>
    </location>
</feature>
<comment type="subcellular location">
    <subcellularLocation>
        <location evidence="1">Membrane</location>
        <topology evidence="1">Multi-pass membrane protein</topology>
    </subcellularLocation>
</comment>
<feature type="transmembrane region" description="Helical" evidence="9">
    <location>
        <begin position="506"/>
        <end position="528"/>
    </location>
</feature>
<dbReference type="PANTHER" id="PTHR13533:SF1">
    <property type="entry name" value="N-ACETYLNEURAMINATE 9-O-ACETYLTRANSFERASE"/>
    <property type="match status" value="1"/>
</dbReference>
<comment type="similarity">
    <text evidence="2">Belongs to the PC-esterase family. CASD1 subfamily.</text>
</comment>
<evidence type="ECO:0000256" key="5">
    <source>
        <dbReference type="ARBA" id="ARBA00022989"/>
    </source>
</evidence>
<dbReference type="GO" id="GO:0005975">
    <property type="term" value="P:carbohydrate metabolic process"/>
    <property type="evidence" value="ECO:0007669"/>
    <property type="project" value="UniProtKB-ARBA"/>
</dbReference>
<organism evidence="11 12">
    <name type="scientific">Armillaria ostoyae</name>
    <name type="common">Armillaria root rot fungus</name>
    <dbReference type="NCBI Taxonomy" id="47428"/>
    <lineage>
        <taxon>Eukaryota</taxon>
        <taxon>Fungi</taxon>
        <taxon>Dikarya</taxon>
        <taxon>Basidiomycota</taxon>
        <taxon>Agaricomycotina</taxon>
        <taxon>Agaricomycetes</taxon>
        <taxon>Agaricomycetidae</taxon>
        <taxon>Agaricales</taxon>
        <taxon>Marasmiineae</taxon>
        <taxon>Physalacriaceae</taxon>
        <taxon>Armillaria</taxon>
    </lineage>
</organism>
<feature type="domain" description="Cas1p 10 TM acyl transferase" evidence="10">
    <location>
        <begin position="361"/>
        <end position="749"/>
    </location>
</feature>
<accession>A0A284R9T1</accession>
<feature type="compositionally biased region" description="Polar residues" evidence="8">
    <location>
        <begin position="786"/>
        <end position="795"/>
    </location>
</feature>
<evidence type="ECO:0000256" key="2">
    <source>
        <dbReference type="ARBA" id="ARBA00010666"/>
    </source>
</evidence>
<keyword evidence="6 9" id="KW-0472">Membrane</keyword>
<feature type="transmembrane region" description="Helical" evidence="9">
    <location>
        <begin position="716"/>
        <end position="733"/>
    </location>
</feature>
<evidence type="ECO:0000313" key="12">
    <source>
        <dbReference type="Proteomes" id="UP000219338"/>
    </source>
</evidence>
<feature type="transmembrane region" description="Helical" evidence="9">
    <location>
        <begin position="389"/>
        <end position="409"/>
    </location>
</feature>
<sequence>MPYSTSLNPLWPNYVGVIGTLLAVVLGVGRYALLDWWDPTHCQALLNSGIWLDQKTWQPDGCMLHMYTAQDVATCAHSREFAFIGDSVTRTLFFQFANIVDPSLPTGPPDDDQKHADYNFKAAKSSITVSFHWDPYLNSSRTLNVISADVSLSRSFQRPALLVLGSGLWYLRYADTTGGIPSWEANMERVLDAISHGRSKPADEVVILPVEEVVPSKLSRERGRTIRLAEIDAMNSDLFHRINQPSPEYAHLPGRMLPFMPVSLPLVFNSVLDPAQTQDGLHFSPATVKQQANILLNLRCNDALPKRVPFDKTCCRRYPWPVPMHFVVLFAAISWGPWAVFFSQPPGSRLTRVPVVKGEQLPLLVFSAAVALIYGADRTGLWLKEQKSYNPWTFGFLSICSLAIGLLTVKRADKDLGFLNRDQTDEWKGWMQIAILIYHYLGASKVSGIYNPIRVLVASYLFMTGYGHTTYYIRKADFGFLRVAQVMIRLNILTLVLAYTMDADYLFYYFAPLVSMWFIIIYTTLAIASQFNDRTPILVGKLVLSAAVVSWFMKQNWLLDGLFQLLDQVFGIRWSAREWAFRVNLDLWIVYVGMFTAIGVIKAREHRLTEHPRWPLAVKATIVLAMFVMFWYFAFELTQESKFTYNTWHPYVSFLPVLSFVVLRNCSVVLRSASSRAFAFIGKCSLETFIIQYHFWLAGDTKGVLLVIPGTRWRPINFVVTTFLFIFVSHWFAKATGEITAWICNDQPKTLPAPATSHHHPTPSVSRQTEAPPNGGQDVPLMPIHTDQTNKTDTTPQPPRWIDRLADGSPQPSPRFEGWKSAARWSAGIKARTASMLILMWLTNILWTHT</sequence>
<evidence type="ECO:0000256" key="4">
    <source>
        <dbReference type="ARBA" id="ARBA00022692"/>
    </source>
</evidence>
<evidence type="ECO:0000256" key="6">
    <source>
        <dbReference type="ARBA" id="ARBA00023136"/>
    </source>
</evidence>
<evidence type="ECO:0000256" key="1">
    <source>
        <dbReference type="ARBA" id="ARBA00004141"/>
    </source>
</evidence>
<feature type="transmembrane region" description="Helical" evidence="9">
    <location>
        <begin position="677"/>
        <end position="696"/>
    </location>
</feature>
<keyword evidence="3 11" id="KW-0808">Transferase</keyword>
<feature type="transmembrane region" description="Helical" evidence="9">
    <location>
        <begin position="616"/>
        <end position="635"/>
    </location>
</feature>
<dbReference type="Proteomes" id="UP000219338">
    <property type="component" value="Unassembled WGS sequence"/>
</dbReference>
<keyword evidence="5 9" id="KW-1133">Transmembrane helix</keyword>
<protein>
    <submittedName>
        <fullName evidence="11">Related to Probable O-acetyltransferase CAS1</fullName>
    </submittedName>
</protein>
<feature type="transmembrane region" description="Helical" evidence="9">
    <location>
        <begin position="479"/>
        <end position="500"/>
    </location>
</feature>
<dbReference type="InterPro" id="IPR012419">
    <property type="entry name" value="Cas1_AcylTrans_dom"/>
</dbReference>
<dbReference type="GO" id="GO:0016020">
    <property type="term" value="C:membrane"/>
    <property type="evidence" value="ECO:0007669"/>
    <property type="project" value="UniProtKB-SubCell"/>
</dbReference>
<dbReference type="AlphaFoldDB" id="A0A284R9T1"/>
<dbReference type="Pfam" id="PF07779">
    <property type="entry name" value="Cas1_AcylT"/>
    <property type="match status" value="1"/>
</dbReference>
<proteinExistence type="inferred from homology"/>
<dbReference type="GO" id="GO:0005794">
    <property type="term" value="C:Golgi apparatus"/>
    <property type="evidence" value="ECO:0007669"/>
    <property type="project" value="UniProtKB-ARBA"/>
</dbReference>
<evidence type="ECO:0000256" key="8">
    <source>
        <dbReference type="SAM" id="MobiDB-lite"/>
    </source>
</evidence>
<feature type="transmembrane region" description="Helical" evidence="9">
    <location>
        <begin position="647"/>
        <end position="665"/>
    </location>
</feature>
<feature type="region of interest" description="Disordered" evidence="8">
    <location>
        <begin position="752"/>
        <end position="819"/>
    </location>
</feature>
<keyword evidence="12" id="KW-1185">Reference proteome</keyword>